<dbReference type="EMBL" id="FBWH01000036">
    <property type="protein sequence ID" value="CUX46394.1"/>
    <property type="molecule type" value="Genomic_DNA"/>
</dbReference>
<reference evidence="2 3" key="1">
    <citation type="submission" date="2016-01" db="EMBL/GenBank/DDBJ databases">
        <authorList>
            <person name="Regsiter A."/>
            <person name="william w."/>
        </authorList>
    </citation>
    <scope>NUCLEOTIDE SEQUENCE [LARGE SCALE GENOMIC DNA]</scope>
    <source>
        <strain evidence="2 3">CFBP 6927</strain>
    </source>
</reference>
<protein>
    <submittedName>
        <fullName evidence="2">Uncharacterized protein</fullName>
    </submittedName>
</protein>
<gene>
    <name evidence="2" type="ORF">AGR13a_Lc100120</name>
</gene>
<evidence type="ECO:0000313" key="3">
    <source>
        <dbReference type="Proteomes" id="UP000191812"/>
    </source>
</evidence>
<sequence length="91" mass="10107">MMLRIPAFLDLWRGWRHAVKRYLSFSGTRFHAGTLPPPSANSDNPPDDIWETDGGGTRLPVSWLGLGQSFSAVDVAEDERAERPRLPAECG</sequence>
<proteinExistence type="predicted"/>
<feature type="region of interest" description="Disordered" evidence="1">
    <location>
        <begin position="33"/>
        <end position="54"/>
    </location>
</feature>
<name>A0ABP2BMD9_9HYPH</name>
<evidence type="ECO:0000313" key="2">
    <source>
        <dbReference type="EMBL" id="CUX46394.1"/>
    </source>
</evidence>
<comment type="caution">
    <text evidence="2">The sequence shown here is derived from an EMBL/GenBank/DDBJ whole genome shotgun (WGS) entry which is preliminary data.</text>
</comment>
<evidence type="ECO:0000256" key="1">
    <source>
        <dbReference type="SAM" id="MobiDB-lite"/>
    </source>
</evidence>
<keyword evidence="3" id="KW-1185">Reference proteome</keyword>
<organism evidence="2 3">
    <name type="scientific">Agrobacterium genomosp. 13 str. CFBP 6927</name>
    <dbReference type="NCBI Taxonomy" id="1183428"/>
    <lineage>
        <taxon>Bacteria</taxon>
        <taxon>Pseudomonadati</taxon>
        <taxon>Pseudomonadota</taxon>
        <taxon>Alphaproteobacteria</taxon>
        <taxon>Hyphomicrobiales</taxon>
        <taxon>Rhizobiaceae</taxon>
        <taxon>Rhizobium/Agrobacterium group</taxon>
        <taxon>Agrobacterium</taxon>
        <taxon>Agrobacterium tumefaciens complex</taxon>
    </lineage>
</organism>
<accession>A0ABP2BMD9</accession>
<dbReference type="Proteomes" id="UP000191812">
    <property type="component" value="Unassembled WGS sequence"/>
</dbReference>